<evidence type="ECO:0000313" key="7">
    <source>
        <dbReference type="EMBL" id="SHF74566.1"/>
    </source>
</evidence>
<dbReference type="Gene3D" id="2.40.50.100">
    <property type="match status" value="1"/>
</dbReference>
<dbReference type="NCBIfam" id="TIGR01730">
    <property type="entry name" value="RND_mfp"/>
    <property type="match status" value="1"/>
</dbReference>
<dbReference type="GO" id="GO:0022857">
    <property type="term" value="F:transmembrane transporter activity"/>
    <property type="evidence" value="ECO:0007669"/>
    <property type="project" value="InterPro"/>
</dbReference>
<evidence type="ECO:0000256" key="3">
    <source>
        <dbReference type="SAM" id="Coils"/>
    </source>
</evidence>
<evidence type="ECO:0000256" key="1">
    <source>
        <dbReference type="ARBA" id="ARBA00009477"/>
    </source>
</evidence>
<feature type="coiled-coil region" evidence="3">
    <location>
        <begin position="141"/>
        <end position="168"/>
    </location>
</feature>
<keyword evidence="2" id="KW-0813">Transport</keyword>
<dbReference type="GO" id="GO:0030313">
    <property type="term" value="C:cell envelope"/>
    <property type="evidence" value="ECO:0007669"/>
    <property type="project" value="TreeGrafter"/>
</dbReference>
<dbReference type="PANTHER" id="PTHR30097:SF4">
    <property type="entry name" value="SLR6042 PROTEIN"/>
    <property type="match status" value="1"/>
</dbReference>
<dbReference type="Proteomes" id="UP000183945">
    <property type="component" value="Unassembled WGS sequence"/>
</dbReference>
<evidence type="ECO:0000313" key="8">
    <source>
        <dbReference type="Proteomes" id="UP000183945"/>
    </source>
</evidence>
<gene>
    <name evidence="7" type="ORF">SAMN05444483_102244</name>
</gene>
<comment type="similarity">
    <text evidence="1">Belongs to the membrane fusion protein (MFP) (TC 8.A.1) family.</text>
</comment>
<dbReference type="PANTHER" id="PTHR30097">
    <property type="entry name" value="CATION EFFLUX SYSTEM PROTEIN CUSB"/>
    <property type="match status" value="1"/>
</dbReference>
<keyword evidence="3" id="KW-0175">Coiled coil</keyword>
<evidence type="ECO:0000259" key="5">
    <source>
        <dbReference type="Pfam" id="PF25954"/>
    </source>
</evidence>
<dbReference type="GO" id="GO:0060003">
    <property type="term" value="P:copper ion export"/>
    <property type="evidence" value="ECO:0007669"/>
    <property type="project" value="TreeGrafter"/>
</dbReference>
<reference evidence="8" key="1">
    <citation type="submission" date="2016-11" db="EMBL/GenBank/DDBJ databases">
        <authorList>
            <person name="Varghese N."/>
            <person name="Submissions S."/>
        </authorList>
    </citation>
    <scope>NUCLEOTIDE SEQUENCE [LARGE SCALE GENOMIC DNA]</scope>
    <source>
        <strain evidence="8">DSM 24579</strain>
    </source>
</reference>
<proteinExistence type="inferred from homology"/>
<dbReference type="STRING" id="1073325.SAMN05444483_102244"/>
<dbReference type="GO" id="GO:1990195">
    <property type="term" value="C:macrolide transmembrane transporter complex"/>
    <property type="evidence" value="ECO:0007669"/>
    <property type="project" value="InterPro"/>
</dbReference>
<dbReference type="InterPro" id="IPR051909">
    <property type="entry name" value="MFP_Cation_Efflux"/>
</dbReference>
<dbReference type="InterPro" id="IPR006143">
    <property type="entry name" value="RND_pump_MFP"/>
</dbReference>
<dbReference type="Gene3D" id="6.10.140.1990">
    <property type="match status" value="1"/>
</dbReference>
<name>A0A1M5E5W1_SALEC</name>
<organism evidence="7 8">
    <name type="scientific">Salegentibacter echinorum</name>
    <dbReference type="NCBI Taxonomy" id="1073325"/>
    <lineage>
        <taxon>Bacteria</taxon>
        <taxon>Pseudomonadati</taxon>
        <taxon>Bacteroidota</taxon>
        <taxon>Flavobacteriia</taxon>
        <taxon>Flavobacteriales</taxon>
        <taxon>Flavobacteriaceae</taxon>
        <taxon>Salegentibacter</taxon>
    </lineage>
</organism>
<dbReference type="GO" id="GO:0015679">
    <property type="term" value="P:plasma membrane copper ion transport"/>
    <property type="evidence" value="ECO:0007669"/>
    <property type="project" value="TreeGrafter"/>
</dbReference>
<dbReference type="EMBL" id="FQVT01000002">
    <property type="protein sequence ID" value="SHF74566.1"/>
    <property type="molecule type" value="Genomic_DNA"/>
</dbReference>
<sequence>MSCKDKQEPQANSKAQKEAPETAQVEEAMLSQQQFEALDMKIDTLQHKLMSGFVAANGQLEVPPQSEASITPVIGGNVKNIKVIEGEKVKKGAVLAYISHPEIIKIQTDYMNASNQLKFQEKDFSRQQKLYEGGVGSGESFQRAEADLDMIKGRLAGLEAQLRQLHINPKSVKNGNIQQQIPILSPINGAIQAVNVKTGQFVQAQTNMFEVINTEHVHVDLMVFEKDVAKVKEEQKVYFTVESMPGKELTAEILSISKNFEQDPKALHVHAEIDNLPENLVPGMFVRAKIAVADSRSIALPEAAITKDGDQFFTFSAEEEGDAWSFKPIEVVPGIQEGEWIAIKLVDEVAPGTRFVYNNAYYLMAEMQKGEGGHSH</sequence>
<dbReference type="Pfam" id="PF25954">
    <property type="entry name" value="Beta-barrel_RND_2"/>
    <property type="match status" value="1"/>
</dbReference>
<dbReference type="InterPro" id="IPR058792">
    <property type="entry name" value="Beta-barrel_RND_2"/>
</dbReference>
<dbReference type="InterPro" id="IPR058647">
    <property type="entry name" value="BSH_CzcB-like"/>
</dbReference>
<feature type="domain" description="CusB-like beta-barrel" evidence="5">
    <location>
        <begin position="218"/>
        <end position="291"/>
    </location>
</feature>
<dbReference type="AlphaFoldDB" id="A0A1M5E5W1"/>
<protein>
    <submittedName>
        <fullName evidence="7">Membrane fusion protein, cobalt-zinc-cadmium efflux system</fullName>
    </submittedName>
</protein>
<dbReference type="FunFam" id="2.40.30.170:FF:000010">
    <property type="entry name" value="Efflux RND transporter periplasmic adaptor subunit"/>
    <property type="match status" value="1"/>
</dbReference>
<dbReference type="Gene3D" id="2.40.30.170">
    <property type="match status" value="1"/>
</dbReference>
<dbReference type="SUPFAM" id="SSF111369">
    <property type="entry name" value="HlyD-like secretion proteins"/>
    <property type="match status" value="1"/>
</dbReference>
<dbReference type="InterPro" id="IPR030190">
    <property type="entry name" value="MacA_alpha-hairpin_sf"/>
</dbReference>
<feature type="domain" description="CzcB-like barrel-sandwich hybrid" evidence="6">
    <location>
        <begin position="68"/>
        <end position="211"/>
    </location>
</feature>
<feature type="region of interest" description="Disordered" evidence="4">
    <location>
        <begin position="1"/>
        <end position="25"/>
    </location>
</feature>
<dbReference type="GO" id="GO:0019898">
    <property type="term" value="C:extrinsic component of membrane"/>
    <property type="evidence" value="ECO:0007669"/>
    <property type="project" value="InterPro"/>
</dbReference>
<evidence type="ECO:0000259" key="6">
    <source>
        <dbReference type="Pfam" id="PF25973"/>
    </source>
</evidence>
<dbReference type="GO" id="GO:1990961">
    <property type="term" value="P:xenobiotic detoxification by transmembrane export across the plasma membrane"/>
    <property type="evidence" value="ECO:0007669"/>
    <property type="project" value="InterPro"/>
</dbReference>
<evidence type="ECO:0000256" key="4">
    <source>
        <dbReference type="SAM" id="MobiDB-lite"/>
    </source>
</evidence>
<accession>A0A1M5E5W1</accession>
<dbReference type="Pfam" id="PF25973">
    <property type="entry name" value="BSH_CzcB"/>
    <property type="match status" value="1"/>
</dbReference>
<keyword evidence="8" id="KW-1185">Reference proteome</keyword>
<evidence type="ECO:0000256" key="2">
    <source>
        <dbReference type="ARBA" id="ARBA00022448"/>
    </source>
</evidence>